<organism evidence="2 3">
    <name type="scientific">Thermomicrobium roseum (strain ATCC 27502 / DSM 5159 / P-2)</name>
    <dbReference type="NCBI Taxonomy" id="309801"/>
    <lineage>
        <taxon>Bacteria</taxon>
        <taxon>Pseudomonadati</taxon>
        <taxon>Thermomicrobiota</taxon>
        <taxon>Thermomicrobia</taxon>
        <taxon>Thermomicrobiales</taxon>
        <taxon>Thermomicrobiaceae</taxon>
        <taxon>Thermomicrobium</taxon>
    </lineage>
</organism>
<dbReference type="HOGENOM" id="CLU_3349796_0_0_0"/>
<feature type="region of interest" description="Disordered" evidence="1">
    <location>
        <begin position="18"/>
        <end position="37"/>
    </location>
</feature>
<dbReference type="AlphaFoldDB" id="B9KZ63"/>
<evidence type="ECO:0000313" key="3">
    <source>
        <dbReference type="Proteomes" id="UP000000447"/>
    </source>
</evidence>
<dbReference type="Proteomes" id="UP000000447">
    <property type="component" value="Chromosome"/>
</dbReference>
<evidence type="ECO:0000313" key="2">
    <source>
        <dbReference type="EMBL" id="ACM05541.1"/>
    </source>
</evidence>
<dbReference type="STRING" id="309801.trd_0776"/>
<dbReference type="KEGG" id="tro:trd_0776"/>
<keyword evidence="3" id="KW-1185">Reference proteome</keyword>
<reference evidence="2 3" key="1">
    <citation type="journal article" date="2009" name="PLoS ONE">
        <title>Complete genome sequence of the aerobic CO-oxidizing thermophile Thermomicrobium roseum.</title>
        <authorList>
            <person name="Wu D."/>
            <person name="Raymond J."/>
            <person name="Wu M."/>
            <person name="Chatterji S."/>
            <person name="Ren Q."/>
            <person name="Graham J.E."/>
            <person name="Bryant D.A."/>
            <person name="Robb F."/>
            <person name="Colman A."/>
            <person name="Tallon L.J."/>
            <person name="Badger J.H."/>
            <person name="Madupu R."/>
            <person name="Ward N.L."/>
            <person name="Eisen J.A."/>
        </authorList>
    </citation>
    <scope>NUCLEOTIDE SEQUENCE [LARGE SCALE GENOMIC DNA]</scope>
    <source>
        <strain evidence="3">ATCC 27502 / DSM 5159 / P-2</strain>
    </source>
</reference>
<sequence length="37" mass="3960">MVQGMCAEPHQLVREACAGSQKARPDAQGALGYWGSR</sequence>
<gene>
    <name evidence="2" type="ordered locus">trd_0776</name>
</gene>
<protein>
    <submittedName>
        <fullName evidence="2">Uncharacterized protein</fullName>
    </submittedName>
</protein>
<accession>B9KZ63</accession>
<dbReference type="EMBL" id="CP001275">
    <property type="protein sequence ID" value="ACM05541.1"/>
    <property type="molecule type" value="Genomic_DNA"/>
</dbReference>
<proteinExistence type="predicted"/>
<name>B9KZ63_THERP</name>
<evidence type="ECO:0000256" key="1">
    <source>
        <dbReference type="SAM" id="MobiDB-lite"/>
    </source>
</evidence>